<evidence type="ECO:0000256" key="6">
    <source>
        <dbReference type="SAM" id="Phobius"/>
    </source>
</evidence>
<gene>
    <name evidence="7" type="ORF">SAMN05421760_112113</name>
</gene>
<evidence type="ECO:0000256" key="1">
    <source>
        <dbReference type="ARBA" id="ARBA00004651"/>
    </source>
</evidence>
<keyword evidence="2" id="KW-1003">Cell membrane</keyword>
<dbReference type="GO" id="GO:0005886">
    <property type="term" value="C:plasma membrane"/>
    <property type="evidence" value="ECO:0007669"/>
    <property type="project" value="UniProtKB-SubCell"/>
</dbReference>
<evidence type="ECO:0000256" key="5">
    <source>
        <dbReference type="ARBA" id="ARBA00023136"/>
    </source>
</evidence>
<evidence type="ECO:0000256" key="4">
    <source>
        <dbReference type="ARBA" id="ARBA00022989"/>
    </source>
</evidence>
<organism evidence="7 8">
    <name type="scientific">Neptunomonas antarctica</name>
    <dbReference type="NCBI Taxonomy" id="619304"/>
    <lineage>
        <taxon>Bacteria</taxon>
        <taxon>Pseudomonadati</taxon>
        <taxon>Pseudomonadota</taxon>
        <taxon>Gammaproteobacteria</taxon>
        <taxon>Oceanospirillales</taxon>
        <taxon>Oceanospirillaceae</taxon>
        <taxon>Neptunomonas</taxon>
    </lineage>
</organism>
<keyword evidence="8" id="KW-1185">Reference proteome</keyword>
<dbReference type="RefSeq" id="WP_054341964.1">
    <property type="nucleotide sequence ID" value="NZ_FTOE01000012.1"/>
</dbReference>
<name>A0A1N7P4A9_9GAMM</name>
<keyword evidence="5 6" id="KW-0472">Membrane</keyword>
<protein>
    <submittedName>
        <fullName evidence="7">Threonine/homoserine/homoserine lactone efflux protein</fullName>
    </submittedName>
</protein>
<dbReference type="PANTHER" id="PTHR30086:SF20">
    <property type="entry name" value="ARGININE EXPORTER PROTEIN ARGO-RELATED"/>
    <property type="match status" value="1"/>
</dbReference>
<feature type="transmembrane region" description="Helical" evidence="6">
    <location>
        <begin position="126"/>
        <end position="145"/>
    </location>
</feature>
<reference evidence="8" key="1">
    <citation type="submission" date="2017-01" db="EMBL/GenBank/DDBJ databases">
        <authorList>
            <person name="Varghese N."/>
            <person name="Submissions S."/>
        </authorList>
    </citation>
    <scope>NUCLEOTIDE SEQUENCE [LARGE SCALE GENOMIC DNA]</scope>
    <source>
        <strain evidence="8">DSM 22306</strain>
    </source>
</reference>
<proteinExistence type="predicted"/>
<feature type="transmembrane region" description="Helical" evidence="6">
    <location>
        <begin position="186"/>
        <end position="202"/>
    </location>
</feature>
<dbReference type="EMBL" id="FTOE01000012">
    <property type="protein sequence ID" value="SIT05380.1"/>
    <property type="molecule type" value="Genomic_DNA"/>
</dbReference>
<dbReference type="GO" id="GO:0033228">
    <property type="term" value="P:cysteine export across plasma membrane"/>
    <property type="evidence" value="ECO:0007669"/>
    <property type="project" value="TreeGrafter"/>
</dbReference>
<dbReference type="STRING" id="619304.SAMN05421760_112113"/>
<dbReference type="Pfam" id="PF01810">
    <property type="entry name" value="LysE"/>
    <property type="match status" value="1"/>
</dbReference>
<dbReference type="AlphaFoldDB" id="A0A1N7P4A9"/>
<dbReference type="OrthoDB" id="9812084at2"/>
<feature type="transmembrane region" description="Helical" evidence="6">
    <location>
        <begin position="151"/>
        <end position="174"/>
    </location>
</feature>
<comment type="subcellular location">
    <subcellularLocation>
        <location evidence="1">Cell membrane</location>
        <topology evidence="1">Multi-pass membrane protein</topology>
    </subcellularLocation>
</comment>
<sequence length="203" mass="22048">MIIELMLANALSLITFAFTTSVTPGPNNLMLTASGANFGFKRTIPHMLGIGSGLFFLNMSVALGFGVIFAEYPELHNWLRWVGACYLFYLAWKIGSANGPGKSNASGNVPFSFVQAVAFQFVNPKAWIMSISAMTTFTLAGDAYFQSALYVALIFGIVNLPTISLWASFGMAIGRYLSTAVAYRRFNILMGLLTASSVVFLFI</sequence>
<evidence type="ECO:0000256" key="3">
    <source>
        <dbReference type="ARBA" id="ARBA00022692"/>
    </source>
</evidence>
<keyword evidence="4 6" id="KW-1133">Transmembrane helix</keyword>
<dbReference type="Proteomes" id="UP000185999">
    <property type="component" value="Unassembled WGS sequence"/>
</dbReference>
<evidence type="ECO:0000313" key="8">
    <source>
        <dbReference type="Proteomes" id="UP000185999"/>
    </source>
</evidence>
<dbReference type="PANTHER" id="PTHR30086">
    <property type="entry name" value="ARGININE EXPORTER PROTEIN ARGO"/>
    <property type="match status" value="1"/>
</dbReference>
<keyword evidence="3 6" id="KW-0812">Transmembrane</keyword>
<feature type="transmembrane region" description="Helical" evidence="6">
    <location>
        <begin position="48"/>
        <end position="70"/>
    </location>
</feature>
<evidence type="ECO:0000313" key="7">
    <source>
        <dbReference type="EMBL" id="SIT05380.1"/>
    </source>
</evidence>
<dbReference type="GO" id="GO:0015171">
    <property type="term" value="F:amino acid transmembrane transporter activity"/>
    <property type="evidence" value="ECO:0007669"/>
    <property type="project" value="TreeGrafter"/>
</dbReference>
<evidence type="ECO:0000256" key="2">
    <source>
        <dbReference type="ARBA" id="ARBA00022475"/>
    </source>
</evidence>
<accession>A0A1N7P4A9</accession>
<dbReference type="InterPro" id="IPR001123">
    <property type="entry name" value="LeuE-type"/>
</dbReference>